<sequence>MYFLFLGICFLLSNTIWATSLHVERLESQPGATQAGSLAYWQVNDFEGVEFPIHVIRVDLKAPEIRVSVSAESPAKDPDSGKAITREPKAAAHDAGMVAAINANAFAEGSGVLSRIAGVAPGKAVELYGDAMANGVFFPGKFDPYAGSLWSDADNVIHVAELEEGALAKMPGVTNAVTGFHQLIRNSKVLDWGAAEDENAQRIARTAAGISNKNEFLYLVVAEGKHGVFSKSGFTEPAIARFMASLGCVEALMFDGGGSSSMVADFGDGLELVNHPADRLTRPVPVMLGVVGIGEEARSK</sequence>
<dbReference type="KEGG" id="puo:RZN69_19810"/>
<evidence type="ECO:0000313" key="3">
    <source>
        <dbReference type="Proteomes" id="UP001304300"/>
    </source>
</evidence>
<dbReference type="Pfam" id="PF09992">
    <property type="entry name" value="NAGPA"/>
    <property type="match status" value="1"/>
</dbReference>
<proteinExistence type="predicted"/>
<dbReference type="AlphaFoldDB" id="A0AAQ3QT34"/>
<reference evidence="2 3" key="1">
    <citation type="submission" date="2023-10" db="EMBL/GenBank/DDBJ databases">
        <title>Rubellicoccus peritrichatus gen. nov., sp. nov., isolated from an algae of coral reef tank.</title>
        <authorList>
            <person name="Luo J."/>
        </authorList>
    </citation>
    <scope>NUCLEOTIDE SEQUENCE [LARGE SCALE GENOMIC DNA]</scope>
    <source>
        <strain evidence="2 3">CR14</strain>
    </source>
</reference>
<organism evidence="2 3">
    <name type="scientific">Rubellicoccus peritrichatus</name>
    <dbReference type="NCBI Taxonomy" id="3080537"/>
    <lineage>
        <taxon>Bacteria</taxon>
        <taxon>Pseudomonadati</taxon>
        <taxon>Verrucomicrobiota</taxon>
        <taxon>Opitutia</taxon>
        <taxon>Puniceicoccales</taxon>
        <taxon>Cerasicoccaceae</taxon>
        <taxon>Rubellicoccus</taxon>
    </lineage>
</organism>
<gene>
    <name evidence="2" type="ORF">RZN69_19810</name>
</gene>
<dbReference type="EMBL" id="CP136920">
    <property type="protein sequence ID" value="WOO40876.1"/>
    <property type="molecule type" value="Genomic_DNA"/>
</dbReference>
<feature type="domain" description="Phosphodiester glycosidase" evidence="1">
    <location>
        <begin position="151"/>
        <end position="291"/>
    </location>
</feature>
<dbReference type="RefSeq" id="WP_317833114.1">
    <property type="nucleotide sequence ID" value="NZ_CP136920.1"/>
</dbReference>
<dbReference type="PANTHER" id="PTHR40446">
    <property type="entry name" value="N-ACETYLGLUCOSAMINE-1-PHOSPHODIESTER ALPHA-N-ACETYLGLUCOSAMINIDASE"/>
    <property type="match status" value="1"/>
</dbReference>
<dbReference type="Proteomes" id="UP001304300">
    <property type="component" value="Chromosome"/>
</dbReference>
<keyword evidence="2" id="KW-0378">Hydrolase</keyword>
<keyword evidence="2" id="KW-0326">Glycosidase</keyword>
<protein>
    <submittedName>
        <fullName evidence="2">Phosphodiester glycosidase family protein</fullName>
    </submittedName>
</protein>
<name>A0AAQ3QT34_9BACT</name>
<evidence type="ECO:0000313" key="2">
    <source>
        <dbReference type="EMBL" id="WOO40876.1"/>
    </source>
</evidence>
<evidence type="ECO:0000259" key="1">
    <source>
        <dbReference type="Pfam" id="PF09992"/>
    </source>
</evidence>
<dbReference type="InterPro" id="IPR018711">
    <property type="entry name" value="NAGPA"/>
</dbReference>
<keyword evidence="3" id="KW-1185">Reference proteome</keyword>
<accession>A0AAQ3QT34</accession>
<dbReference type="GO" id="GO:0016798">
    <property type="term" value="F:hydrolase activity, acting on glycosyl bonds"/>
    <property type="evidence" value="ECO:0007669"/>
    <property type="project" value="UniProtKB-KW"/>
</dbReference>
<dbReference type="PANTHER" id="PTHR40446:SF2">
    <property type="entry name" value="N-ACETYLGLUCOSAMINE-1-PHOSPHODIESTER ALPHA-N-ACETYLGLUCOSAMINIDASE"/>
    <property type="match status" value="1"/>
</dbReference>